<feature type="compositionally biased region" description="Polar residues" evidence="1">
    <location>
        <begin position="113"/>
        <end position="122"/>
    </location>
</feature>
<dbReference type="Gene3D" id="1.25.60.10">
    <property type="entry name" value="MgtE N-terminal domain-like"/>
    <property type="match status" value="1"/>
</dbReference>
<accession>A0A1M6D2Y2</accession>
<organism evidence="4 5">
    <name type="scientific">Propionispora hippei DSM 15287</name>
    <dbReference type="NCBI Taxonomy" id="1123003"/>
    <lineage>
        <taxon>Bacteria</taxon>
        <taxon>Bacillati</taxon>
        <taxon>Bacillota</taxon>
        <taxon>Negativicutes</taxon>
        <taxon>Selenomonadales</taxon>
        <taxon>Sporomusaceae</taxon>
        <taxon>Propionispora</taxon>
    </lineage>
</organism>
<keyword evidence="5" id="KW-1185">Reference proteome</keyword>
<dbReference type="SUPFAM" id="SSF158791">
    <property type="entry name" value="MgtE N-terminal domain-like"/>
    <property type="match status" value="1"/>
</dbReference>
<protein>
    <submittedName>
        <fullName evidence="4">MgtE intracellular N domain-containing protein</fullName>
    </submittedName>
</protein>
<dbReference type="Pfam" id="PF03448">
    <property type="entry name" value="MgtE_N"/>
    <property type="match status" value="1"/>
</dbReference>
<gene>
    <name evidence="4" type="ORF">SAMN02745170_00821</name>
</gene>
<reference evidence="4 5" key="1">
    <citation type="submission" date="2016-11" db="EMBL/GenBank/DDBJ databases">
        <authorList>
            <person name="Varghese N."/>
            <person name="Submissions S."/>
        </authorList>
    </citation>
    <scope>NUCLEOTIDE SEQUENCE [LARGE SCALE GENOMIC DNA]</scope>
    <source>
        <strain evidence="4 5">DSM 15287</strain>
    </source>
</reference>
<dbReference type="OrthoDB" id="1682943at2"/>
<feature type="domain" description="Magnesium transporter MgtE intracellular" evidence="3">
    <location>
        <begin position="152"/>
        <end position="206"/>
    </location>
</feature>
<evidence type="ECO:0000313" key="5">
    <source>
        <dbReference type="Proteomes" id="UP000322917"/>
    </source>
</evidence>
<dbReference type="Proteomes" id="UP000322917">
    <property type="component" value="Unassembled WGS sequence"/>
</dbReference>
<evidence type="ECO:0000259" key="3">
    <source>
        <dbReference type="Pfam" id="PF03448"/>
    </source>
</evidence>
<dbReference type="InterPro" id="IPR006668">
    <property type="entry name" value="Mg_transptr_MgtE_intracell_dom"/>
</dbReference>
<keyword evidence="2" id="KW-1133">Transmembrane helix</keyword>
<sequence>MSMADKIKPKIKQETKQEVAQPVQKKKRFVGVFKLIAMFLVLLMLASAAFAAGVYFKIFDLQHIASQWGLDKYPLIGHYFEQPKTNFETVDEEQASSEQPPVTPQEPVKEPQPDSQNTQSAATVDPAKTLLDKEKLEKARQQEEAKRAGKLARFYGNMKPDEAAAIMKQLDDSTIIAILNKMEEDQAAQVLAKFDAQRAANLTDQMFKGRKDTVL</sequence>
<dbReference type="EMBL" id="FQZD01000006">
    <property type="protein sequence ID" value="SHI67481.1"/>
    <property type="molecule type" value="Genomic_DNA"/>
</dbReference>
<dbReference type="AlphaFoldDB" id="A0A1M6D2Y2"/>
<feature type="transmembrane region" description="Helical" evidence="2">
    <location>
        <begin position="35"/>
        <end position="56"/>
    </location>
</feature>
<evidence type="ECO:0000313" key="4">
    <source>
        <dbReference type="EMBL" id="SHI67481.1"/>
    </source>
</evidence>
<keyword evidence="2" id="KW-0812">Transmembrane</keyword>
<proteinExistence type="predicted"/>
<evidence type="ECO:0000256" key="2">
    <source>
        <dbReference type="SAM" id="Phobius"/>
    </source>
</evidence>
<dbReference type="InterPro" id="IPR038076">
    <property type="entry name" value="MgtE_N_sf"/>
</dbReference>
<keyword evidence="2" id="KW-0472">Membrane</keyword>
<evidence type="ECO:0000256" key="1">
    <source>
        <dbReference type="SAM" id="MobiDB-lite"/>
    </source>
</evidence>
<feature type="region of interest" description="Disordered" evidence="1">
    <location>
        <begin position="89"/>
        <end position="127"/>
    </location>
</feature>
<name>A0A1M6D2Y2_9FIRM</name>